<keyword evidence="5" id="KW-0663">Pyridoxal phosphate</keyword>
<proteinExistence type="predicted"/>
<evidence type="ECO:0000256" key="2">
    <source>
        <dbReference type="ARBA" id="ARBA00022571"/>
    </source>
</evidence>
<dbReference type="InterPro" id="IPR015424">
    <property type="entry name" value="PyrdxlP-dep_Trfase"/>
</dbReference>
<keyword evidence="2" id="KW-0028">Amino-acid biosynthesis</keyword>
<accession>X8DL38</accession>
<dbReference type="InterPro" id="IPR015421">
    <property type="entry name" value="PyrdxlP-dep_Trfase_major"/>
</dbReference>
<protein>
    <submittedName>
        <fullName evidence="6">Aminotransferase class-III family protein</fullName>
    </submittedName>
</protein>
<evidence type="ECO:0000256" key="5">
    <source>
        <dbReference type="ARBA" id="ARBA00022898"/>
    </source>
</evidence>
<evidence type="ECO:0000313" key="6">
    <source>
        <dbReference type="EMBL" id="EUA68428.1"/>
    </source>
</evidence>
<dbReference type="GO" id="GO:0006526">
    <property type="term" value="P:L-arginine biosynthetic process"/>
    <property type="evidence" value="ECO:0007669"/>
    <property type="project" value="UniProtKB-KW"/>
</dbReference>
<dbReference type="PATRIC" id="fig|1299334.3.peg.1793"/>
<dbReference type="Gene3D" id="3.90.1150.10">
    <property type="entry name" value="Aspartate Aminotransferase, domain 1"/>
    <property type="match status" value="1"/>
</dbReference>
<reference evidence="6" key="1">
    <citation type="submission" date="2014-01" db="EMBL/GenBank/DDBJ databases">
        <authorList>
            <person name="Brown-Elliot B."/>
            <person name="Wallace R."/>
            <person name="Lenaerts A."/>
            <person name="Ordway D."/>
            <person name="DeGroote M.A."/>
            <person name="Parker T."/>
            <person name="Sizemore C."/>
            <person name="Tallon L.J."/>
            <person name="Sadzewicz L.K."/>
            <person name="Sengamalay N."/>
            <person name="Fraser C.M."/>
            <person name="Hine E."/>
            <person name="Shefchek K.A."/>
            <person name="Das S.P."/>
            <person name="Tettelin H."/>
        </authorList>
    </citation>
    <scope>NUCLEOTIDE SEQUENCE [LARGE SCALE GENOMIC DNA]</scope>
    <source>
        <strain evidence="6">4042</strain>
    </source>
</reference>
<dbReference type="Gene3D" id="3.40.640.10">
    <property type="entry name" value="Type I PLP-dependent aspartate aminotransferase-like (Major domain)"/>
    <property type="match status" value="1"/>
</dbReference>
<dbReference type="InterPro" id="IPR050103">
    <property type="entry name" value="Class-III_PLP-dep_AT"/>
</dbReference>
<keyword evidence="4 6" id="KW-0808">Transferase</keyword>
<evidence type="ECO:0000256" key="4">
    <source>
        <dbReference type="ARBA" id="ARBA00022679"/>
    </source>
</evidence>
<dbReference type="AlphaFoldDB" id="X8DL38"/>
<sequence>MFACEHEGIEPDLVCVAKGIAGGLPLSAVTGRAEIMDAAHPGGLGGTFGGNPVACAAALASIATIESDGLIERARQLGELMTQRLLALQRRDDRVGDVRGRGAMMAIELVKPGGADPNPQLTDALTAAAHAAGVIVLTAGTFDNVVRLLPPLTISDELLTEGLDVIASCLAEL</sequence>
<dbReference type="PANTHER" id="PTHR11986">
    <property type="entry name" value="AMINOTRANSFERASE CLASS III"/>
    <property type="match status" value="1"/>
</dbReference>
<keyword evidence="3 6" id="KW-0032">Aminotransferase</keyword>
<dbReference type="PANTHER" id="PTHR11986:SF79">
    <property type="entry name" value="ACETYLORNITHINE AMINOTRANSFERASE, MITOCHONDRIAL"/>
    <property type="match status" value="1"/>
</dbReference>
<dbReference type="InterPro" id="IPR005814">
    <property type="entry name" value="Aminotrans_3"/>
</dbReference>
<dbReference type="GO" id="GO:0030170">
    <property type="term" value="F:pyridoxal phosphate binding"/>
    <property type="evidence" value="ECO:0007669"/>
    <property type="project" value="InterPro"/>
</dbReference>
<evidence type="ECO:0000256" key="1">
    <source>
        <dbReference type="ARBA" id="ARBA00001933"/>
    </source>
</evidence>
<gene>
    <name evidence="6" type="ORF">I553_3599</name>
</gene>
<dbReference type="InterPro" id="IPR015422">
    <property type="entry name" value="PyrdxlP-dep_Trfase_small"/>
</dbReference>
<name>X8DL38_MYCXE</name>
<dbReference type="GO" id="GO:0008483">
    <property type="term" value="F:transaminase activity"/>
    <property type="evidence" value="ECO:0007669"/>
    <property type="project" value="UniProtKB-KW"/>
</dbReference>
<organism evidence="6">
    <name type="scientific">Mycobacterium xenopi 4042</name>
    <dbReference type="NCBI Taxonomy" id="1299334"/>
    <lineage>
        <taxon>Bacteria</taxon>
        <taxon>Bacillati</taxon>
        <taxon>Actinomycetota</taxon>
        <taxon>Actinomycetes</taxon>
        <taxon>Mycobacteriales</taxon>
        <taxon>Mycobacteriaceae</taxon>
        <taxon>Mycobacterium</taxon>
    </lineage>
</organism>
<dbReference type="SUPFAM" id="SSF53383">
    <property type="entry name" value="PLP-dependent transferases"/>
    <property type="match status" value="1"/>
</dbReference>
<comment type="caution">
    <text evidence="6">The sequence shown here is derived from an EMBL/GenBank/DDBJ whole genome shotgun (WGS) entry which is preliminary data.</text>
</comment>
<dbReference type="Pfam" id="PF00202">
    <property type="entry name" value="Aminotran_3"/>
    <property type="match status" value="1"/>
</dbReference>
<dbReference type="GO" id="GO:0042802">
    <property type="term" value="F:identical protein binding"/>
    <property type="evidence" value="ECO:0007669"/>
    <property type="project" value="TreeGrafter"/>
</dbReference>
<comment type="cofactor">
    <cofactor evidence="1">
        <name>pyridoxal 5'-phosphate</name>
        <dbReference type="ChEBI" id="CHEBI:597326"/>
    </cofactor>
</comment>
<evidence type="ECO:0000256" key="3">
    <source>
        <dbReference type="ARBA" id="ARBA00022576"/>
    </source>
</evidence>
<dbReference type="EMBL" id="JAOB01000015">
    <property type="protein sequence ID" value="EUA68428.1"/>
    <property type="molecule type" value="Genomic_DNA"/>
</dbReference>
<keyword evidence="2" id="KW-0055">Arginine biosynthesis</keyword>